<protein>
    <submittedName>
        <fullName evidence="1">Uncharacterized protein</fullName>
    </submittedName>
</protein>
<organism evidence="1 2">
    <name type="scientific">Metabacillus litoralis</name>
    <dbReference type="NCBI Taxonomy" id="152268"/>
    <lineage>
        <taxon>Bacteria</taxon>
        <taxon>Bacillati</taxon>
        <taxon>Bacillota</taxon>
        <taxon>Bacilli</taxon>
        <taxon>Bacillales</taxon>
        <taxon>Bacillaceae</taxon>
        <taxon>Metabacillus</taxon>
    </lineage>
</organism>
<accession>A0A5C6W5I5</accession>
<reference evidence="1 2" key="1">
    <citation type="journal article" date="2005" name="Int. J. Syst. Evol. Microbiol.">
        <title>Bacillus litoralis sp. nov., isolated from a tidal flat of the Yellow Sea in Korea.</title>
        <authorList>
            <person name="Yoon J.H."/>
            <person name="Oh T.K."/>
        </authorList>
    </citation>
    <scope>NUCLEOTIDE SEQUENCE [LARGE SCALE GENOMIC DNA]</scope>
    <source>
        <strain evidence="1 2">SW-211</strain>
    </source>
</reference>
<dbReference type="RefSeq" id="WP_146946085.1">
    <property type="nucleotide sequence ID" value="NZ_VOQF01000001.1"/>
</dbReference>
<evidence type="ECO:0000313" key="2">
    <source>
        <dbReference type="Proteomes" id="UP000321363"/>
    </source>
</evidence>
<dbReference type="Proteomes" id="UP000321363">
    <property type="component" value="Unassembled WGS sequence"/>
</dbReference>
<keyword evidence="2" id="KW-1185">Reference proteome</keyword>
<proteinExistence type="predicted"/>
<name>A0A5C6W5I5_9BACI</name>
<evidence type="ECO:0000313" key="1">
    <source>
        <dbReference type="EMBL" id="TXC93226.1"/>
    </source>
</evidence>
<comment type="caution">
    <text evidence="1">The sequence shown here is derived from an EMBL/GenBank/DDBJ whole genome shotgun (WGS) entry which is preliminary data.</text>
</comment>
<gene>
    <name evidence="1" type="ORF">FS935_03255</name>
</gene>
<sequence length="61" mass="7369">MEAKYHVCATCIHFLAERKAEGMVFTCNRLKYETKPTYKFDCWTPKEHVKKLMKKRGEFHE</sequence>
<dbReference type="AlphaFoldDB" id="A0A5C6W5I5"/>
<dbReference type="OrthoDB" id="2377175at2"/>
<dbReference type="EMBL" id="VOQF01000001">
    <property type="protein sequence ID" value="TXC93226.1"/>
    <property type="molecule type" value="Genomic_DNA"/>
</dbReference>